<organism evidence="2 3">
    <name type="scientific">Trichonephila clavata</name>
    <name type="common">Joro spider</name>
    <name type="synonym">Nephila clavata</name>
    <dbReference type="NCBI Taxonomy" id="2740835"/>
    <lineage>
        <taxon>Eukaryota</taxon>
        <taxon>Metazoa</taxon>
        <taxon>Ecdysozoa</taxon>
        <taxon>Arthropoda</taxon>
        <taxon>Chelicerata</taxon>
        <taxon>Arachnida</taxon>
        <taxon>Araneae</taxon>
        <taxon>Araneomorphae</taxon>
        <taxon>Entelegynae</taxon>
        <taxon>Araneoidea</taxon>
        <taxon>Nephilidae</taxon>
        <taxon>Trichonephila</taxon>
    </lineage>
</organism>
<feature type="region of interest" description="Disordered" evidence="1">
    <location>
        <begin position="1"/>
        <end position="45"/>
    </location>
</feature>
<name>A0A8X6LKK5_TRICU</name>
<evidence type="ECO:0000313" key="2">
    <source>
        <dbReference type="EMBL" id="GFR13240.1"/>
    </source>
</evidence>
<reference evidence="2" key="1">
    <citation type="submission" date="2020-07" db="EMBL/GenBank/DDBJ databases">
        <title>Multicomponent nature underlies the extraordinary mechanical properties of spider dragline silk.</title>
        <authorList>
            <person name="Kono N."/>
            <person name="Nakamura H."/>
            <person name="Mori M."/>
            <person name="Yoshida Y."/>
            <person name="Ohtoshi R."/>
            <person name="Malay A.D."/>
            <person name="Moran D.A.P."/>
            <person name="Tomita M."/>
            <person name="Numata K."/>
            <person name="Arakawa K."/>
        </authorList>
    </citation>
    <scope>NUCLEOTIDE SEQUENCE</scope>
</reference>
<gene>
    <name evidence="2" type="ORF">TNCT_36131</name>
</gene>
<feature type="compositionally biased region" description="Basic and acidic residues" evidence="1">
    <location>
        <begin position="31"/>
        <end position="45"/>
    </location>
</feature>
<protein>
    <submittedName>
        <fullName evidence="2">Uncharacterized protein</fullName>
    </submittedName>
</protein>
<proteinExistence type="predicted"/>
<dbReference type="AlphaFoldDB" id="A0A8X6LKK5"/>
<sequence>MNHPEKNMQGNEGLHALRHTQQETTSTDLIQEEHEVEHHETTRDAIQENSEHIGEGFFRTQCLANTF</sequence>
<keyword evidence="3" id="KW-1185">Reference proteome</keyword>
<dbReference type="EMBL" id="BMAO01017091">
    <property type="protein sequence ID" value="GFR13240.1"/>
    <property type="molecule type" value="Genomic_DNA"/>
</dbReference>
<dbReference type="Proteomes" id="UP000887116">
    <property type="component" value="Unassembled WGS sequence"/>
</dbReference>
<comment type="caution">
    <text evidence="2">The sequence shown here is derived from an EMBL/GenBank/DDBJ whole genome shotgun (WGS) entry which is preliminary data.</text>
</comment>
<evidence type="ECO:0000256" key="1">
    <source>
        <dbReference type="SAM" id="MobiDB-lite"/>
    </source>
</evidence>
<accession>A0A8X6LKK5</accession>
<evidence type="ECO:0000313" key="3">
    <source>
        <dbReference type="Proteomes" id="UP000887116"/>
    </source>
</evidence>